<evidence type="ECO:0000256" key="5">
    <source>
        <dbReference type="ARBA" id="ARBA00022837"/>
    </source>
</evidence>
<evidence type="ECO:0000256" key="8">
    <source>
        <dbReference type="ARBA" id="ARBA00023136"/>
    </source>
</evidence>
<evidence type="ECO:0000256" key="3">
    <source>
        <dbReference type="ARBA" id="ARBA00022448"/>
    </source>
</evidence>
<feature type="domain" description="CSC1/OSCA1-like cytosolic" evidence="13">
    <location>
        <begin position="277"/>
        <end position="432"/>
    </location>
</feature>
<evidence type="ECO:0008006" key="16">
    <source>
        <dbReference type="Google" id="ProtNLM"/>
    </source>
</evidence>
<feature type="transmembrane region" description="Helical" evidence="10">
    <location>
        <begin position="717"/>
        <end position="736"/>
    </location>
</feature>
<evidence type="ECO:0000313" key="14">
    <source>
        <dbReference type="EMBL" id="TQD73467.1"/>
    </source>
</evidence>
<comment type="caution">
    <text evidence="14">The sequence shown here is derived from an EMBL/GenBank/DDBJ whole genome shotgun (WGS) entry which is preliminary data.</text>
</comment>
<feature type="transmembrane region" description="Helical" evidence="10">
    <location>
        <begin position="645"/>
        <end position="669"/>
    </location>
</feature>
<keyword evidence="8 10" id="KW-0472">Membrane</keyword>
<evidence type="ECO:0000313" key="15">
    <source>
        <dbReference type="Proteomes" id="UP000315295"/>
    </source>
</evidence>
<feature type="transmembrane region" description="Helical" evidence="10">
    <location>
        <begin position="240"/>
        <end position="257"/>
    </location>
</feature>
<feature type="transmembrane region" description="Helical" evidence="10">
    <location>
        <begin position="149"/>
        <end position="169"/>
    </location>
</feature>
<name>A0A540KGX7_MALBA</name>
<comment type="similarity">
    <text evidence="2">Belongs to the CSC1 (TC 1.A.17) family.</text>
</comment>
<feature type="domain" description="CSC1/OSCA1-like 7TM region" evidence="11">
    <location>
        <begin position="445"/>
        <end position="710"/>
    </location>
</feature>
<proteinExistence type="inferred from homology"/>
<evidence type="ECO:0000256" key="6">
    <source>
        <dbReference type="ARBA" id="ARBA00022989"/>
    </source>
</evidence>
<evidence type="ECO:0000259" key="13">
    <source>
        <dbReference type="Pfam" id="PF14703"/>
    </source>
</evidence>
<evidence type="ECO:0000256" key="1">
    <source>
        <dbReference type="ARBA" id="ARBA00004141"/>
    </source>
</evidence>
<accession>A0A540KGX7</accession>
<evidence type="ECO:0000256" key="9">
    <source>
        <dbReference type="ARBA" id="ARBA00023303"/>
    </source>
</evidence>
<dbReference type="GO" id="GO:0005227">
    <property type="term" value="F:calcium-activated cation channel activity"/>
    <property type="evidence" value="ECO:0007669"/>
    <property type="project" value="InterPro"/>
</dbReference>
<keyword evidence="6 10" id="KW-1133">Transmembrane helix</keyword>
<feature type="transmembrane region" description="Helical" evidence="10">
    <location>
        <begin position="446"/>
        <end position="466"/>
    </location>
</feature>
<feature type="non-terminal residue" evidence="14">
    <location>
        <position position="1"/>
    </location>
</feature>
<comment type="subcellular location">
    <subcellularLocation>
        <location evidence="1">Membrane</location>
        <topology evidence="1">Multi-pass membrane protein</topology>
    </subcellularLocation>
</comment>
<dbReference type="InterPro" id="IPR032880">
    <property type="entry name" value="CSC1/OSCA1-like_N"/>
</dbReference>
<evidence type="ECO:0000256" key="10">
    <source>
        <dbReference type="SAM" id="Phobius"/>
    </source>
</evidence>
<keyword evidence="15" id="KW-1185">Reference proteome</keyword>
<feature type="transmembrane region" description="Helical" evidence="10">
    <location>
        <begin position="539"/>
        <end position="560"/>
    </location>
</feature>
<dbReference type="Pfam" id="PF13967">
    <property type="entry name" value="RSN1_TM"/>
    <property type="match status" value="1"/>
</dbReference>
<keyword evidence="4 10" id="KW-0812">Transmembrane</keyword>
<dbReference type="Pfam" id="PF14703">
    <property type="entry name" value="PHM7_cyt"/>
    <property type="match status" value="1"/>
</dbReference>
<evidence type="ECO:0000259" key="12">
    <source>
        <dbReference type="Pfam" id="PF13967"/>
    </source>
</evidence>
<dbReference type="InterPro" id="IPR003864">
    <property type="entry name" value="CSC1/OSCA1-like_7TM"/>
</dbReference>
<dbReference type="InterPro" id="IPR045122">
    <property type="entry name" value="Csc1-like"/>
</dbReference>
<protein>
    <recommendedName>
        <fullName evidence="16">CSC1/OSCA1-like 7TM region domain-containing protein</fullName>
    </recommendedName>
</protein>
<dbReference type="EMBL" id="VIEB01001285">
    <property type="protein sequence ID" value="TQD73467.1"/>
    <property type="molecule type" value="Genomic_DNA"/>
</dbReference>
<feature type="domain" description="CSC1/OSCA1-like N-terminal transmembrane" evidence="12">
    <location>
        <begin position="6"/>
        <end position="171"/>
    </location>
</feature>
<dbReference type="Pfam" id="PF02714">
    <property type="entry name" value="RSN1_7TM"/>
    <property type="match status" value="1"/>
</dbReference>
<gene>
    <name evidence="14" type="ORF">C1H46_041011</name>
</gene>
<reference evidence="14 15" key="1">
    <citation type="journal article" date="2019" name="G3 (Bethesda)">
        <title>Sequencing of a Wild Apple (Malus baccata) Genome Unravels the Differences Between Cultivated and Wild Apple Species Regarding Disease Resistance and Cold Tolerance.</title>
        <authorList>
            <person name="Chen X."/>
        </authorList>
    </citation>
    <scope>NUCLEOTIDE SEQUENCE [LARGE SCALE GENOMIC DNA]</scope>
    <source>
        <strain evidence="15">cv. Shandingzi</strain>
        <tissue evidence="14">Leaves</tissue>
    </source>
</reference>
<dbReference type="GO" id="GO:0005886">
    <property type="term" value="C:plasma membrane"/>
    <property type="evidence" value="ECO:0007669"/>
    <property type="project" value="TreeGrafter"/>
</dbReference>
<keyword evidence="7" id="KW-0406">Ion transport</keyword>
<feature type="transmembrane region" description="Helical" evidence="10">
    <location>
        <begin position="213"/>
        <end position="234"/>
    </location>
</feature>
<evidence type="ECO:0000259" key="11">
    <source>
        <dbReference type="Pfam" id="PF02714"/>
    </source>
</evidence>
<evidence type="ECO:0000256" key="7">
    <source>
        <dbReference type="ARBA" id="ARBA00023065"/>
    </source>
</evidence>
<keyword evidence="3" id="KW-0813">Transport</keyword>
<keyword evidence="9" id="KW-0407">Ion channel</keyword>
<evidence type="ECO:0000256" key="4">
    <source>
        <dbReference type="ARBA" id="ARBA00022692"/>
    </source>
</evidence>
<dbReference type="PANTHER" id="PTHR13018:SF109">
    <property type="entry name" value="CSC1-LIKE PROTEIN HYP1"/>
    <property type="match status" value="1"/>
</dbReference>
<dbReference type="PANTHER" id="PTHR13018">
    <property type="entry name" value="PROBABLE MEMBRANE PROTEIN DUF221-RELATED"/>
    <property type="match status" value="1"/>
</dbReference>
<feature type="transmembrane region" description="Helical" evidence="10">
    <location>
        <begin position="6"/>
        <end position="28"/>
    </location>
</feature>
<organism evidence="14 15">
    <name type="scientific">Malus baccata</name>
    <name type="common">Siberian crab apple</name>
    <name type="synonym">Pyrus baccata</name>
    <dbReference type="NCBI Taxonomy" id="106549"/>
    <lineage>
        <taxon>Eukaryota</taxon>
        <taxon>Viridiplantae</taxon>
        <taxon>Streptophyta</taxon>
        <taxon>Embryophyta</taxon>
        <taxon>Tracheophyta</taxon>
        <taxon>Spermatophyta</taxon>
        <taxon>Magnoliopsida</taxon>
        <taxon>eudicotyledons</taxon>
        <taxon>Gunneridae</taxon>
        <taxon>Pentapetalae</taxon>
        <taxon>rosids</taxon>
        <taxon>fabids</taxon>
        <taxon>Rosales</taxon>
        <taxon>Rosaceae</taxon>
        <taxon>Amygdaloideae</taxon>
        <taxon>Maleae</taxon>
        <taxon>Malus</taxon>
    </lineage>
</organism>
<dbReference type="InterPro" id="IPR027815">
    <property type="entry name" value="CSC1/OSCA1-like_cyt"/>
</dbReference>
<dbReference type="Proteomes" id="UP000315295">
    <property type="component" value="Unassembled WGS sequence"/>
</dbReference>
<evidence type="ECO:0000256" key="2">
    <source>
        <dbReference type="ARBA" id="ARBA00007779"/>
    </source>
</evidence>
<sequence>EMIVSALLTSVGINLALCLLFFTLYSILRKQPSYLNVYSPRSVAAKEELEESNKFNFERLLPTAGWVRRAWQPSEDELLSVTSLDAVVFMRIFIFSLRVFGFAGIVGILVLLPINYLGNQLDRDFDISNLPSKSLDSFSISNVNVGSKWLWVHFCAAYIFTGVVCYLLYYEYSFISSKRIAHFYSSKPQPHQFTVLVRAVPVSSGRSCRDRQFYWSFLVLEIGNCIGVFFYFLCLYVHRLGAYIFTGVVCYLLYYEYSFISSKRIAHFYSSKPQPHQFTVLVRAVPVSSGSSCSETVENFFTEYYPSTYLSHSVVRRTNKLQRLTSDAGKLYRKLVRLRSETNTQQRLRRDGSWGLSGRKVDVLDHYGKKLDDLEDNVRMEQLSVAGKEVAAAFVSFKSRLGAAVALHIQQGANPTEWVTEMAPEPQDVHWPFFSASFIKKWISKLVVVVAYTALTILFLIPVVIVQGLTHLEQLETWFPFLKSVLDLTVVSEVITGYLPSLILQLFLSFVPPVMIMLSSMEGYISFSQIQKSACSKMLWFTIWNIFLANTLSGTVLYRFNIFLEPKKIPGILADAVPAQASFFIAYVVTSGWTSLLASELFRVSPLIWSIIKRPFSGKDDEFEVPSIPYHSEIPRVLFFELLGITYFFLAPLILPFLLVYCCLGYIIFRNQFLNVYAPKYETDGKFWPTVHNSTIFALVLMHIIAIGMFGLKKVPLASSLTIPLPILTLLFNEYCRKRFLPIFKAYPAECLIKKDREDENDRRISTFYEKLSTAYRDPALMPMLHPRSTDGHSTPLLQAGV</sequence>
<keyword evidence="5" id="KW-0106">Calcium</keyword>
<dbReference type="AlphaFoldDB" id="A0A540KGX7"/>
<feature type="transmembrane region" description="Helical" evidence="10">
    <location>
        <begin position="690"/>
        <end position="711"/>
    </location>
</feature>
<feature type="transmembrane region" description="Helical" evidence="10">
    <location>
        <begin position="92"/>
        <end position="114"/>
    </location>
</feature>